<gene>
    <name evidence="3" type="ORF">KC19_3G218700</name>
</gene>
<evidence type="ECO:0000256" key="1">
    <source>
        <dbReference type="SAM" id="SignalP"/>
    </source>
</evidence>
<evidence type="ECO:0000313" key="4">
    <source>
        <dbReference type="Proteomes" id="UP000822688"/>
    </source>
</evidence>
<dbReference type="SUPFAM" id="SSF51069">
    <property type="entry name" value="Carbonic anhydrase"/>
    <property type="match status" value="1"/>
</dbReference>
<dbReference type="Gene3D" id="3.10.200.10">
    <property type="entry name" value="Alpha carbonic anhydrase"/>
    <property type="match status" value="1"/>
</dbReference>
<dbReference type="GO" id="GO:0006730">
    <property type="term" value="P:one-carbon metabolic process"/>
    <property type="evidence" value="ECO:0007669"/>
    <property type="project" value="TreeGrafter"/>
</dbReference>
<dbReference type="AlphaFoldDB" id="A0A8T0ILC6"/>
<evidence type="ECO:0000313" key="3">
    <source>
        <dbReference type="EMBL" id="KAG0584570.1"/>
    </source>
</evidence>
<proteinExistence type="predicted"/>
<comment type="caution">
    <text evidence="3">The sequence shown here is derived from an EMBL/GenBank/DDBJ whole genome shotgun (WGS) entry which is preliminary data.</text>
</comment>
<dbReference type="PANTHER" id="PTHR18952">
    <property type="entry name" value="CARBONIC ANHYDRASE"/>
    <property type="match status" value="1"/>
</dbReference>
<reference evidence="3" key="1">
    <citation type="submission" date="2020-06" db="EMBL/GenBank/DDBJ databases">
        <title>WGS assembly of Ceratodon purpureus strain R40.</title>
        <authorList>
            <person name="Carey S.B."/>
            <person name="Jenkins J."/>
            <person name="Shu S."/>
            <person name="Lovell J.T."/>
            <person name="Sreedasyam A."/>
            <person name="Maumus F."/>
            <person name="Tiley G.P."/>
            <person name="Fernandez-Pozo N."/>
            <person name="Barry K."/>
            <person name="Chen C."/>
            <person name="Wang M."/>
            <person name="Lipzen A."/>
            <person name="Daum C."/>
            <person name="Saski C.A."/>
            <person name="Payton A.C."/>
            <person name="Mcbreen J.C."/>
            <person name="Conrad R.E."/>
            <person name="Kollar L.M."/>
            <person name="Olsson S."/>
            <person name="Huttunen S."/>
            <person name="Landis J.B."/>
            <person name="Wickett N.J."/>
            <person name="Johnson M.G."/>
            <person name="Rensing S.A."/>
            <person name="Grimwood J."/>
            <person name="Schmutz J."/>
            <person name="Mcdaniel S.F."/>
        </authorList>
    </citation>
    <scope>NUCLEOTIDE SEQUENCE</scope>
    <source>
        <strain evidence="3">R40</strain>
    </source>
</reference>
<evidence type="ECO:0000259" key="2">
    <source>
        <dbReference type="PROSITE" id="PS51144"/>
    </source>
</evidence>
<dbReference type="SMART" id="SM01057">
    <property type="entry name" value="Carb_anhydrase"/>
    <property type="match status" value="1"/>
</dbReference>
<keyword evidence="4" id="KW-1185">Reference proteome</keyword>
<name>A0A8T0ILC6_CERPU</name>
<feature type="domain" description="Alpha-carbonic anhydrase" evidence="2">
    <location>
        <begin position="43"/>
        <end position="285"/>
    </location>
</feature>
<dbReference type="PROSITE" id="PS51144">
    <property type="entry name" value="ALPHA_CA_2"/>
    <property type="match status" value="1"/>
</dbReference>
<keyword evidence="1" id="KW-0732">Signal</keyword>
<dbReference type="GO" id="GO:0008270">
    <property type="term" value="F:zinc ion binding"/>
    <property type="evidence" value="ECO:0007669"/>
    <property type="project" value="InterPro"/>
</dbReference>
<accession>A0A8T0ILC6</accession>
<dbReference type="InterPro" id="IPR041891">
    <property type="entry name" value="Alpha_CA_prokaryot-like"/>
</dbReference>
<dbReference type="Proteomes" id="UP000822688">
    <property type="component" value="Chromosome 3"/>
</dbReference>
<organism evidence="3 4">
    <name type="scientific">Ceratodon purpureus</name>
    <name type="common">Fire moss</name>
    <name type="synonym">Dicranum purpureum</name>
    <dbReference type="NCBI Taxonomy" id="3225"/>
    <lineage>
        <taxon>Eukaryota</taxon>
        <taxon>Viridiplantae</taxon>
        <taxon>Streptophyta</taxon>
        <taxon>Embryophyta</taxon>
        <taxon>Bryophyta</taxon>
        <taxon>Bryophytina</taxon>
        <taxon>Bryopsida</taxon>
        <taxon>Dicranidae</taxon>
        <taxon>Pseudoditrichales</taxon>
        <taxon>Ditrichaceae</taxon>
        <taxon>Ceratodon</taxon>
    </lineage>
</organism>
<feature type="chain" id="PRO_5035919749" description="Alpha-carbonic anhydrase domain-containing protein" evidence="1">
    <location>
        <begin position="27"/>
        <end position="285"/>
    </location>
</feature>
<dbReference type="InterPro" id="IPR036398">
    <property type="entry name" value="CA_dom_sf"/>
</dbReference>
<sequence length="285" mass="32077">MMVSSAANAVAVVLLLQSTCWIGVLALHDITVEGGERRSGGEVNWDYSDGPRGPAHWHELKCDWAVCKTGKQQSPILVERKDLVSKPNLGPLKYEYRPGGIPATIVNEGHAVVVEFPTDRSYGYISIDYWPYQLRQFHYHMPSEHRFVTPDSSNRSYALEIHQVYKADCPPFFGGSLAVVSYLFDEGAESPFLAQFCDKLPSYQTQHVKKSIGNITLMEMWKSYGQYIGSLTTPPCTEQVTWTINWNVYTASKRQLDLLRAALPHTNNRPTFSSTGRGFGVWPEP</sequence>
<dbReference type="PANTHER" id="PTHR18952:SF208">
    <property type="entry name" value="CARBONIC ANHYDRASE XA-RELATED"/>
    <property type="match status" value="1"/>
</dbReference>
<protein>
    <recommendedName>
        <fullName evidence="2">Alpha-carbonic anhydrase domain-containing protein</fullName>
    </recommendedName>
</protein>
<dbReference type="GO" id="GO:0004089">
    <property type="term" value="F:carbonate dehydratase activity"/>
    <property type="evidence" value="ECO:0007669"/>
    <property type="project" value="InterPro"/>
</dbReference>
<dbReference type="CDD" id="cd03124">
    <property type="entry name" value="alpha_CA_prokaryotic_like"/>
    <property type="match status" value="1"/>
</dbReference>
<dbReference type="EMBL" id="CM026423">
    <property type="protein sequence ID" value="KAG0584570.1"/>
    <property type="molecule type" value="Genomic_DNA"/>
</dbReference>
<feature type="signal peptide" evidence="1">
    <location>
        <begin position="1"/>
        <end position="26"/>
    </location>
</feature>
<dbReference type="InterPro" id="IPR023561">
    <property type="entry name" value="Carbonic_anhydrase_a-class"/>
</dbReference>
<dbReference type="InterPro" id="IPR001148">
    <property type="entry name" value="CA_dom"/>
</dbReference>
<dbReference type="Pfam" id="PF00194">
    <property type="entry name" value="Carb_anhydrase"/>
    <property type="match status" value="1"/>
</dbReference>